<dbReference type="EMBL" id="HBGE01104884">
    <property type="protein sequence ID" value="CAD9185728.1"/>
    <property type="molecule type" value="Transcribed_RNA"/>
</dbReference>
<protein>
    <submittedName>
        <fullName evidence="1">Uncharacterized protein</fullName>
    </submittedName>
</protein>
<evidence type="ECO:0000313" key="1">
    <source>
        <dbReference type="EMBL" id="CAD9185728.1"/>
    </source>
</evidence>
<proteinExistence type="predicted"/>
<sequence length="275" mass="30503">MEEDLIFLHELVQRHAPVYDIPAVTGRRLAKIYSICTDPETVYIKIDDDIVYIADAAIPAMVRERRRGRCGIVSANVVNHAILSAVHQDVGALRNFFPPDDAEGAGAGAGQGWVRADDQLPLGAVTKHAQSDCVWRLWQCAAWMHESLLSRLADGTECAYDFGWHDFHAHGHGAYRGERFVPLAYTRWSINMIALRTEDLKEASLAELAEDDESELAVMVHHRTGKRACAVGQALVAHLSYARQEDGLLEHTNVLERYDQLSLALEGKDVDGAPP</sequence>
<accession>A0A7S1S656</accession>
<gene>
    <name evidence="1" type="ORF">ACAT0790_LOCUS62502</name>
</gene>
<dbReference type="AlphaFoldDB" id="A0A7S1S656"/>
<name>A0A7S1S656_ALECA</name>
<organism evidence="1">
    <name type="scientific">Alexandrium catenella</name>
    <name type="common">Red tide dinoflagellate</name>
    <name type="synonym">Gonyaulax catenella</name>
    <dbReference type="NCBI Taxonomy" id="2925"/>
    <lineage>
        <taxon>Eukaryota</taxon>
        <taxon>Sar</taxon>
        <taxon>Alveolata</taxon>
        <taxon>Dinophyceae</taxon>
        <taxon>Gonyaulacales</taxon>
        <taxon>Pyrocystaceae</taxon>
        <taxon>Alexandrium</taxon>
    </lineage>
</organism>
<reference evidence="1" key="1">
    <citation type="submission" date="2021-01" db="EMBL/GenBank/DDBJ databases">
        <authorList>
            <person name="Corre E."/>
            <person name="Pelletier E."/>
            <person name="Niang G."/>
            <person name="Scheremetjew M."/>
            <person name="Finn R."/>
            <person name="Kale V."/>
            <person name="Holt S."/>
            <person name="Cochrane G."/>
            <person name="Meng A."/>
            <person name="Brown T."/>
            <person name="Cohen L."/>
        </authorList>
    </citation>
    <scope>NUCLEOTIDE SEQUENCE</scope>
    <source>
        <strain evidence="1">OF101</strain>
    </source>
</reference>